<feature type="chain" id="PRO_5047513824" description="Periplasmic chaperone PpiD" evidence="9">
    <location>
        <begin position="20"/>
        <end position="590"/>
    </location>
</feature>
<protein>
    <recommendedName>
        <fullName evidence="6">Periplasmic chaperone PpiD</fullName>
    </recommendedName>
    <alternativeName>
        <fullName evidence="7">Periplasmic folding chaperone</fullName>
    </alternativeName>
</protein>
<keyword evidence="2" id="KW-1003">Cell membrane</keyword>
<proteinExistence type="predicted"/>
<evidence type="ECO:0000313" key="12">
    <source>
        <dbReference type="Proteomes" id="UP001162734"/>
    </source>
</evidence>
<dbReference type="PANTHER" id="PTHR47529:SF1">
    <property type="entry name" value="PERIPLASMIC CHAPERONE PPID"/>
    <property type="match status" value="1"/>
</dbReference>
<evidence type="ECO:0000256" key="1">
    <source>
        <dbReference type="ARBA" id="ARBA00004382"/>
    </source>
</evidence>
<feature type="signal peptide" evidence="9">
    <location>
        <begin position="1"/>
        <end position="19"/>
    </location>
</feature>
<dbReference type="PANTHER" id="PTHR47529">
    <property type="entry name" value="PEPTIDYL-PROLYL CIS-TRANS ISOMERASE D"/>
    <property type="match status" value="1"/>
</dbReference>
<dbReference type="InterPro" id="IPR046357">
    <property type="entry name" value="PPIase_dom_sf"/>
</dbReference>
<dbReference type="InterPro" id="IPR052029">
    <property type="entry name" value="PpiD_chaperone"/>
</dbReference>
<dbReference type="Gene3D" id="3.10.50.40">
    <property type="match status" value="1"/>
</dbReference>
<feature type="domain" description="PpiC" evidence="10">
    <location>
        <begin position="177"/>
        <end position="265"/>
    </location>
</feature>
<dbReference type="PROSITE" id="PS50198">
    <property type="entry name" value="PPIC_PPIASE_2"/>
    <property type="match status" value="1"/>
</dbReference>
<keyword evidence="8" id="KW-0413">Isomerase</keyword>
<keyword evidence="8" id="KW-0697">Rotamase</keyword>
<accession>A0ABN6NA54</accession>
<reference evidence="12" key="1">
    <citation type="journal article" date="2022" name="Int. J. Syst. Evol. Microbiol.">
        <title>Anaeromyxobacter oryzae sp. nov., Anaeromyxobacter diazotrophicus sp. nov. and Anaeromyxobacter paludicola sp. nov., isolated from paddy soils.</title>
        <authorList>
            <person name="Itoh H."/>
            <person name="Xu Z."/>
            <person name="Mise K."/>
            <person name="Masuda Y."/>
            <person name="Ushijima N."/>
            <person name="Hayakawa C."/>
            <person name="Shiratori Y."/>
            <person name="Senoo K."/>
        </authorList>
    </citation>
    <scope>NUCLEOTIDE SEQUENCE [LARGE SCALE GENOMIC DNA]</scope>
    <source>
        <strain evidence="12">Red630</strain>
    </source>
</reference>
<dbReference type="SUPFAM" id="SSF54534">
    <property type="entry name" value="FKBP-like"/>
    <property type="match status" value="1"/>
</dbReference>
<keyword evidence="5" id="KW-0143">Chaperone</keyword>
<evidence type="ECO:0000259" key="10">
    <source>
        <dbReference type="PROSITE" id="PS50198"/>
    </source>
</evidence>
<name>A0ABN6NA54_9BACT</name>
<evidence type="ECO:0000256" key="4">
    <source>
        <dbReference type="ARBA" id="ARBA00023136"/>
    </source>
</evidence>
<keyword evidence="3" id="KW-0997">Cell inner membrane</keyword>
<evidence type="ECO:0000256" key="2">
    <source>
        <dbReference type="ARBA" id="ARBA00022475"/>
    </source>
</evidence>
<keyword evidence="12" id="KW-1185">Reference proteome</keyword>
<dbReference type="Proteomes" id="UP001162734">
    <property type="component" value="Chromosome"/>
</dbReference>
<dbReference type="Pfam" id="PF13145">
    <property type="entry name" value="Rotamase_2"/>
    <property type="match status" value="1"/>
</dbReference>
<gene>
    <name evidence="11" type="ORF">AMPC_23330</name>
</gene>
<comment type="subcellular location">
    <subcellularLocation>
        <location evidence="1">Cell inner membrane</location>
        <topology evidence="1">Single-pass type II membrane protein</topology>
        <orientation evidence="1">Periplasmic side</orientation>
    </subcellularLocation>
</comment>
<keyword evidence="9" id="KW-0732">Signal</keyword>
<evidence type="ECO:0000256" key="8">
    <source>
        <dbReference type="PROSITE-ProRule" id="PRU00278"/>
    </source>
</evidence>
<evidence type="ECO:0000256" key="3">
    <source>
        <dbReference type="ARBA" id="ARBA00022519"/>
    </source>
</evidence>
<evidence type="ECO:0000256" key="6">
    <source>
        <dbReference type="ARBA" id="ARBA00040743"/>
    </source>
</evidence>
<dbReference type="InterPro" id="IPR000297">
    <property type="entry name" value="PPIase_PpiC"/>
</dbReference>
<dbReference type="EMBL" id="AP025592">
    <property type="protein sequence ID" value="BDG09220.1"/>
    <property type="molecule type" value="Genomic_DNA"/>
</dbReference>
<dbReference type="Pfam" id="PF00639">
    <property type="entry name" value="Rotamase"/>
    <property type="match status" value="1"/>
</dbReference>
<evidence type="ECO:0000256" key="7">
    <source>
        <dbReference type="ARBA" id="ARBA00042775"/>
    </source>
</evidence>
<evidence type="ECO:0000313" key="11">
    <source>
        <dbReference type="EMBL" id="BDG09220.1"/>
    </source>
</evidence>
<sequence length="590" mass="63928">MRLTSIFNGLLLGALPLFAAASPGTGKAPGAAAILQTAPSGAADCQVTPGEGGELRAPLFSPKTAGCPIARVAGEDDPVLLGELADALGQAHMAGKSGARHGARPKDMDYKPTLDRLVDVRLLALEAKTMGLIDQPDARSALEAFKATTLRGMLQGQVTAKVKPDPAEVDKSFKAAVKQWKIRSVMFKQEAEAKRFREDLAKGKGFPELARAAVAAKKAEGGEPGYVSGKKLLPELAHATARLKQGEVSEPVKTTGGWVVLRIEGERYPKDAKALAEARAASLSSQQFKAIRRFYQELVKKYATVDEPLLKQLDFEARGEAGFQALAKDPRPLALIRGERPLTIADLTDDLSKKFFHGLDGPIKEHRVNPLKVDTFETLLGARLFAREAAERKLDQTAVFRAKVRQYERVLALNVFVEKVIVPGVKVTENEAKARYEKQKGELTVPAMYRLDGLGFKDRRTAEGAVQKLKGGTDLNWMRASADGQLDAEKQQLRFDGKVVSANGLPAGLAKVLSGAKNGEYRLFSSADGAEHYAVRVVEQVPPSVQPYADAREKLARELESEKIAAGLRDYAARLRKVQKVDVLITRIAG</sequence>
<organism evidence="11 12">
    <name type="scientific">Anaeromyxobacter paludicola</name>
    <dbReference type="NCBI Taxonomy" id="2918171"/>
    <lineage>
        <taxon>Bacteria</taxon>
        <taxon>Pseudomonadati</taxon>
        <taxon>Myxococcota</taxon>
        <taxon>Myxococcia</taxon>
        <taxon>Myxococcales</taxon>
        <taxon>Cystobacterineae</taxon>
        <taxon>Anaeromyxobacteraceae</taxon>
        <taxon>Anaeromyxobacter</taxon>
    </lineage>
</organism>
<evidence type="ECO:0000256" key="5">
    <source>
        <dbReference type="ARBA" id="ARBA00023186"/>
    </source>
</evidence>
<keyword evidence="4" id="KW-0472">Membrane</keyword>
<evidence type="ECO:0000256" key="9">
    <source>
        <dbReference type="SAM" id="SignalP"/>
    </source>
</evidence>